<dbReference type="Pfam" id="PF00535">
    <property type="entry name" value="Glycos_transf_2"/>
    <property type="match status" value="1"/>
</dbReference>
<dbReference type="AlphaFoldDB" id="A0A5S9MU15"/>
<evidence type="ECO:0000259" key="1">
    <source>
        <dbReference type="Pfam" id="PF00535"/>
    </source>
</evidence>
<feature type="domain" description="Glycosyltransferase 2-like" evidence="1">
    <location>
        <begin position="11"/>
        <end position="120"/>
    </location>
</feature>
<reference evidence="2 3" key="1">
    <citation type="submission" date="2019-11" db="EMBL/GenBank/DDBJ databases">
        <authorList>
            <person name="Holert J."/>
        </authorList>
    </citation>
    <scope>NUCLEOTIDE SEQUENCE [LARGE SCALE GENOMIC DNA]</scope>
    <source>
        <strain evidence="2">SB11_3</strain>
    </source>
</reference>
<dbReference type="GO" id="GO:0016758">
    <property type="term" value="F:hexosyltransferase activity"/>
    <property type="evidence" value="ECO:0007669"/>
    <property type="project" value="UniProtKB-ARBA"/>
</dbReference>
<sequence length="331" mass="37480">MVKKMQNLTVSIALTTYNGMPYLKDQLASLESQTKKPDEIVIYDDGSTDGSYELLRDFVDQSSIRVVLHRNLDNLGYNKNFAKALSIATGDIVFICDQDDTWHANKIEKVLSIFTKQPRTNLVIHDLDICDGTMNPIGEKKLERINLIGDPMDCYCTGMATAVRREFLSLCLSNYSPPVTYDNWLHKCAQLTSSKYILGVSLADYRRHANAATSKTLINSAKKVTWLDSFLHAARGSTLDYLKYEREKNTRSIEWLASNKKALHQKYHIDSDRIEKISKNISETNIIYDARINIVKSSGLKRVIKALTLYKNGGYTSFSGTKSLLKDIARL</sequence>
<dbReference type="PANTHER" id="PTHR22916:SF3">
    <property type="entry name" value="UDP-GLCNAC:BETAGAL BETA-1,3-N-ACETYLGLUCOSAMINYLTRANSFERASE-LIKE PROTEIN 1"/>
    <property type="match status" value="1"/>
</dbReference>
<gene>
    <name evidence="2" type="ORF">OPDIPICF_00053</name>
</gene>
<dbReference type="InterPro" id="IPR001173">
    <property type="entry name" value="Glyco_trans_2-like"/>
</dbReference>
<dbReference type="Gene3D" id="3.90.550.10">
    <property type="entry name" value="Spore Coat Polysaccharide Biosynthesis Protein SpsA, Chain A"/>
    <property type="match status" value="1"/>
</dbReference>
<dbReference type="Proteomes" id="UP000441399">
    <property type="component" value="Unassembled WGS sequence"/>
</dbReference>
<evidence type="ECO:0000313" key="2">
    <source>
        <dbReference type="EMBL" id="CAA0078929.1"/>
    </source>
</evidence>
<keyword evidence="3" id="KW-1185">Reference proteome</keyword>
<dbReference type="EMBL" id="CACSIO010000001">
    <property type="protein sequence ID" value="CAA0078929.1"/>
    <property type="molecule type" value="Genomic_DNA"/>
</dbReference>
<evidence type="ECO:0000313" key="3">
    <source>
        <dbReference type="Proteomes" id="UP000441399"/>
    </source>
</evidence>
<dbReference type="PANTHER" id="PTHR22916">
    <property type="entry name" value="GLYCOSYLTRANSFERASE"/>
    <property type="match status" value="1"/>
</dbReference>
<proteinExistence type="predicted"/>
<dbReference type="OrthoDB" id="9801954at2"/>
<dbReference type="SUPFAM" id="SSF53448">
    <property type="entry name" value="Nucleotide-diphospho-sugar transferases"/>
    <property type="match status" value="1"/>
</dbReference>
<protein>
    <recommendedName>
        <fullName evidence="1">Glycosyltransferase 2-like domain-containing protein</fullName>
    </recommendedName>
</protein>
<dbReference type="InterPro" id="IPR029044">
    <property type="entry name" value="Nucleotide-diphossugar_trans"/>
</dbReference>
<name>A0A5S9MU15_9GAMM</name>
<accession>A0A5S9MU15</accession>
<organism evidence="2 3">
    <name type="scientific">BD1-7 clade bacterium</name>
    <dbReference type="NCBI Taxonomy" id="2029982"/>
    <lineage>
        <taxon>Bacteria</taxon>
        <taxon>Pseudomonadati</taxon>
        <taxon>Pseudomonadota</taxon>
        <taxon>Gammaproteobacteria</taxon>
        <taxon>Cellvibrionales</taxon>
        <taxon>Spongiibacteraceae</taxon>
        <taxon>BD1-7 clade</taxon>
    </lineage>
</organism>